<sequence length="52" mass="6061">MGSVDHSRDRTIKIQCDCGRWLEAETEMYRVNCECGKVFAVTVTDMCRKQPY</sequence>
<dbReference type="SUPFAM" id="SSF57821">
    <property type="entry name" value="Hypothetical protein MTH1184"/>
    <property type="match status" value="1"/>
</dbReference>
<comment type="caution">
    <text evidence="1">The sequence shown here is derived from an EMBL/GenBank/DDBJ whole genome shotgun (WGS) entry which is preliminary data.</text>
</comment>
<accession>A0A7J9SJU7</accession>
<keyword evidence="2" id="KW-1185">Reference proteome</keyword>
<dbReference type="Proteomes" id="UP000546257">
    <property type="component" value="Unassembled WGS sequence"/>
</dbReference>
<organism evidence="1 2">
    <name type="scientific">Halobellus ruber</name>
    <dbReference type="NCBI Taxonomy" id="2761102"/>
    <lineage>
        <taxon>Archaea</taxon>
        <taxon>Methanobacteriati</taxon>
        <taxon>Methanobacteriota</taxon>
        <taxon>Stenosarchaea group</taxon>
        <taxon>Halobacteria</taxon>
        <taxon>Halobacteriales</taxon>
        <taxon>Haloferacaceae</taxon>
        <taxon>Halobellus</taxon>
    </lineage>
</organism>
<dbReference type="InterPro" id="IPR036304">
    <property type="entry name" value="MTH1184"/>
</dbReference>
<name>A0A7J9SJU7_9EURY</name>
<reference evidence="1 2" key="1">
    <citation type="submission" date="2020-08" db="EMBL/GenBank/DDBJ databases">
        <authorList>
            <person name="Seo M.-J."/>
        </authorList>
    </citation>
    <scope>NUCLEOTIDE SEQUENCE [LARGE SCALE GENOMIC DNA]</scope>
    <source>
        <strain evidence="1 2">MBLA0160</strain>
    </source>
</reference>
<gene>
    <name evidence="1" type="ORF">H5V44_13185</name>
</gene>
<dbReference type="EMBL" id="JACKXD010000004">
    <property type="protein sequence ID" value="MBB6647224.1"/>
    <property type="molecule type" value="Genomic_DNA"/>
</dbReference>
<dbReference type="AlphaFoldDB" id="A0A7J9SJU7"/>
<protein>
    <submittedName>
        <fullName evidence="1">DUF1922 domain-containing protein</fullName>
    </submittedName>
</protein>
<evidence type="ECO:0000313" key="1">
    <source>
        <dbReference type="EMBL" id="MBB6647224.1"/>
    </source>
</evidence>
<evidence type="ECO:0000313" key="2">
    <source>
        <dbReference type="Proteomes" id="UP000546257"/>
    </source>
</evidence>
<proteinExistence type="predicted"/>